<evidence type="ECO:0000259" key="1">
    <source>
        <dbReference type="Pfam" id="PF05729"/>
    </source>
</evidence>
<accession>X6M471</accession>
<keyword evidence="3" id="KW-1185">Reference proteome</keyword>
<dbReference type="AlphaFoldDB" id="X6M471"/>
<name>X6M471_RETFI</name>
<dbReference type="Pfam" id="PF05729">
    <property type="entry name" value="NACHT"/>
    <property type="match status" value="1"/>
</dbReference>
<sequence length="641" mass="75461">MRFIICYIEIRVNIPICVHNCKISSCLQKKTKSNEELKGDEQMEEKLHKIKKEDEKTETGEIKPGINLQGFCENIECLAANARLPVWVNEEFKEISFFSDKTLYRCPDCKQSTVTSITKAMFLNSEYSISTNGDLIQVKDNNHYQYTYPITPGSSYKLKAQKIRQHATSLKDLVTRSETAMISDEIIKLVKELEKYSITVVKPEKVKDEVRLSEKIKYDYKGDYNQVFDIGRFTILCEDQTNLKTAVMVMKEAKKFNLIVSEDKDFFEKQSRTHHRFHNIKLYVPKYDVYVEMQATLKRYTTLEGYSMIENPKLSHSYYELLRAWEPNNPEDDDLKQASHEILTKINDVICEWIDDKAIQKMANRYRPHSDIIVLKPPQIFKKSEGEIKNNTALEMIQFVYEQLCKFTPEKVKGKAVYVLLYEYYKKYIIGDKNPASCIDFALLLQESRKQEMIEDVAISQALEMYIPLQANNYPYIDNDDNKKDDSYDCHQHMMEFLDREEEKKQNGKYERQVMVVQGKSGSGKSLFCRHLEKSLWESYMNDSTIIPIYISLSKHYNELNEKQIISQALQMKQINKEIMDVIREHASFVFILDGFDEIFDKYNKNSNDRYFYDRFNLSEWNAKTIVTCRSHVLNDEDIKQ</sequence>
<comment type="caution">
    <text evidence="2">The sequence shown here is derived from an EMBL/GenBank/DDBJ whole genome shotgun (WGS) entry which is preliminary data.</text>
</comment>
<evidence type="ECO:0000313" key="3">
    <source>
        <dbReference type="Proteomes" id="UP000023152"/>
    </source>
</evidence>
<feature type="non-terminal residue" evidence="2">
    <location>
        <position position="641"/>
    </location>
</feature>
<dbReference type="InterPro" id="IPR007111">
    <property type="entry name" value="NACHT_NTPase"/>
</dbReference>
<protein>
    <recommendedName>
        <fullName evidence="1">NACHT domain-containing protein</fullName>
    </recommendedName>
</protein>
<organism evidence="2 3">
    <name type="scientific">Reticulomyxa filosa</name>
    <dbReference type="NCBI Taxonomy" id="46433"/>
    <lineage>
        <taxon>Eukaryota</taxon>
        <taxon>Sar</taxon>
        <taxon>Rhizaria</taxon>
        <taxon>Retaria</taxon>
        <taxon>Foraminifera</taxon>
        <taxon>Monothalamids</taxon>
        <taxon>Reticulomyxidae</taxon>
        <taxon>Reticulomyxa</taxon>
    </lineage>
</organism>
<dbReference type="SUPFAM" id="SSF52540">
    <property type="entry name" value="P-loop containing nucleoside triphosphate hydrolases"/>
    <property type="match status" value="1"/>
</dbReference>
<proteinExistence type="predicted"/>
<dbReference type="Proteomes" id="UP000023152">
    <property type="component" value="Unassembled WGS sequence"/>
</dbReference>
<dbReference type="EMBL" id="ASPP01024698">
    <property type="protein sequence ID" value="ETO08793.1"/>
    <property type="molecule type" value="Genomic_DNA"/>
</dbReference>
<gene>
    <name evidence="2" type="ORF">RFI_28593</name>
</gene>
<reference evidence="2 3" key="1">
    <citation type="journal article" date="2013" name="Curr. Biol.">
        <title>The Genome of the Foraminiferan Reticulomyxa filosa.</title>
        <authorList>
            <person name="Glockner G."/>
            <person name="Hulsmann N."/>
            <person name="Schleicher M."/>
            <person name="Noegel A.A."/>
            <person name="Eichinger L."/>
            <person name="Gallinger C."/>
            <person name="Pawlowski J."/>
            <person name="Sierra R."/>
            <person name="Euteneuer U."/>
            <person name="Pillet L."/>
            <person name="Moustafa A."/>
            <person name="Platzer M."/>
            <person name="Groth M."/>
            <person name="Szafranski K."/>
            <person name="Schliwa M."/>
        </authorList>
    </citation>
    <scope>NUCLEOTIDE SEQUENCE [LARGE SCALE GENOMIC DNA]</scope>
</reference>
<evidence type="ECO:0000313" key="2">
    <source>
        <dbReference type="EMBL" id="ETO08793.1"/>
    </source>
</evidence>
<dbReference type="InterPro" id="IPR027417">
    <property type="entry name" value="P-loop_NTPase"/>
</dbReference>
<dbReference type="OrthoDB" id="2443807at2759"/>
<feature type="domain" description="NACHT" evidence="1">
    <location>
        <begin position="514"/>
        <end position="605"/>
    </location>
</feature>
<dbReference type="Gene3D" id="3.40.50.300">
    <property type="entry name" value="P-loop containing nucleotide triphosphate hydrolases"/>
    <property type="match status" value="1"/>
</dbReference>